<evidence type="ECO:0000256" key="1">
    <source>
        <dbReference type="SAM" id="MobiDB-lite"/>
    </source>
</evidence>
<evidence type="ECO:0000313" key="3">
    <source>
        <dbReference type="EMBL" id="SLN33544.1"/>
    </source>
</evidence>
<evidence type="ECO:0000313" key="4">
    <source>
        <dbReference type="Proteomes" id="UP000193409"/>
    </source>
</evidence>
<dbReference type="Proteomes" id="UP000193409">
    <property type="component" value="Unassembled WGS sequence"/>
</dbReference>
<keyword evidence="4" id="KW-1185">Reference proteome</keyword>
<reference evidence="3 4" key="1">
    <citation type="submission" date="2017-03" db="EMBL/GenBank/DDBJ databases">
        <authorList>
            <person name="Afonso C.L."/>
            <person name="Miller P.J."/>
            <person name="Scott M.A."/>
            <person name="Spackman E."/>
            <person name="Goraichik I."/>
            <person name="Dimitrov K.M."/>
            <person name="Suarez D.L."/>
            <person name="Swayne D.E."/>
        </authorList>
    </citation>
    <scope>NUCLEOTIDE SEQUENCE [LARGE SCALE GENOMIC DNA]</scope>
    <source>
        <strain evidence="3 4">CECT 7680</strain>
    </source>
</reference>
<organism evidence="3 4">
    <name type="scientific">Pseudoruegeria aquimaris</name>
    <dbReference type="NCBI Taxonomy" id="393663"/>
    <lineage>
        <taxon>Bacteria</taxon>
        <taxon>Pseudomonadati</taxon>
        <taxon>Pseudomonadota</taxon>
        <taxon>Alphaproteobacteria</taxon>
        <taxon>Rhodobacterales</taxon>
        <taxon>Roseobacteraceae</taxon>
        <taxon>Pseudoruegeria</taxon>
    </lineage>
</organism>
<sequence>MAAVVLSAPAAMAQAEADGFNPSALVGEPQRVACTLETGVEAECLEFTVKYKPDDLEIGPFCPATIEEAGGIWHWTGQEAPGVYRIDGGFLAFLAEQGYVMYDAEGTVFIDDLQGERRYDNACLAAAQAEEVTVTMRLPLSPVMAETPTPLGTVAKVGVGLDGVPIFADAPTVEATGNMPALDDCGGHVDPGGWYHWHATASDITGLLSAAGVESACAVPQDPTAQFGYAFDGFALYGHLEPDGSTPVGLDACNGHAAPLQEGGAPVYHYHASEEFPNLPGCLVGVVAEGNFTTTAAQGIGSAGGQGGPGGPNGPGGVPPGFDAAAEALGVPVETLVRAVQAAGGPQAALADVAEALGVSEADMRAALPARR</sequence>
<name>A0A1Y5S7X0_9RHOB</name>
<protein>
    <recommendedName>
        <fullName evidence="2">YHYH domain-containing protein</fullName>
    </recommendedName>
</protein>
<dbReference type="InterPro" id="IPR025924">
    <property type="entry name" value="YHYH_dom"/>
</dbReference>
<accession>A0A1Y5S7X0</accession>
<dbReference type="Pfam" id="PF14240">
    <property type="entry name" value="YHYH"/>
    <property type="match status" value="1"/>
</dbReference>
<evidence type="ECO:0000259" key="2">
    <source>
        <dbReference type="Pfam" id="PF14240"/>
    </source>
</evidence>
<proteinExistence type="predicted"/>
<dbReference type="EMBL" id="FWFQ01000009">
    <property type="protein sequence ID" value="SLN33544.1"/>
    <property type="molecule type" value="Genomic_DNA"/>
</dbReference>
<feature type="region of interest" description="Disordered" evidence="1">
    <location>
        <begin position="298"/>
        <end position="321"/>
    </location>
</feature>
<feature type="domain" description="YHYH" evidence="2">
    <location>
        <begin position="136"/>
        <end position="240"/>
    </location>
</feature>
<feature type="compositionally biased region" description="Gly residues" evidence="1">
    <location>
        <begin position="301"/>
        <end position="316"/>
    </location>
</feature>
<gene>
    <name evidence="3" type="ORF">PSA7680_01568</name>
</gene>
<dbReference type="AlphaFoldDB" id="A0A1Y5S7X0"/>